<comment type="caution">
    <text evidence="9">The sequence shown here is derived from an EMBL/GenBank/DDBJ whole genome shotgun (WGS) entry which is preliminary data.</text>
</comment>
<evidence type="ECO:0000256" key="3">
    <source>
        <dbReference type="ARBA" id="ARBA00022490"/>
    </source>
</evidence>
<dbReference type="EMBL" id="BQNB010012746">
    <property type="protein sequence ID" value="GJT07387.1"/>
    <property type="molecule type" value="Genomic_DNA"/>
</dbReference>
<feature type="region of interest" description="Disordered" evidence="8">
    <location>
        <begin position="167"/>
        <end position="189"/>
    </location>
</feature>
<evidence type="ECO:0000256" key="1">
    <source>
        <dbReference type="ARBA" id="ARBA00004245"/>
    </source>
</evidence>
<evidence type="ECO:0000313" key="9">
    <source>
        <dbReference type="EMBL" id="GJT07387.1"/>
    </source>
</evidence>
<name>A0ABQ5B0A6_9ASTR</name>
<dbReference type="PANTHER" id="PTHR31246">
    <property type="entry name" value="MICROTUBULE-ASSOCIATED PROTEIN 70-2"/>
    <property type="match status" value="1"/>
</dbReference>
<reference evidence="9" key="2">
    <citation type="submission" date="2022-01" db="EMBL/GenBank/DDBJ databases">
        <authorList>
            <person name="Yamashiro T."/>
            <person name="Shiraishi A."/>
            <person name="Satake H."/>
            <person name="Nakayama K."/>
        </authorList>
    </citation>
    <scope>NUCLEOTIDE SEQUENCE</scope>
</reference>
<dbReference type="InterPro" id="IPR009768">
    <property type="entry name" value="MAP70"/>
</dbReference>
<evidence type="ECO:0000313" key="10">
    <source>
        <dbReference type="Proteomes" id="UP001151760"/>
    </source>
</evidence>
<evidence type="ECO:0000256" key="6">
    <source>
        <dbReference type="ARBA" id="ARBA00023212"/>
    </source>
</evidence>
<proteinExistence type="inferred from homology"/>
<comment type="subcellular location">
    <subcellularLocation>
        <location evidence="1">Cytoplasm</location>
        <location evidence="1">Cytoskeleton</location>
    </subcellularLocation>
</comment>
<evidence type="ECO:0000256" key="2">
    <source>
        <dbReference type="ARBA" id="ARBA00008825"/>
    </source>
</evidence>
<feature type="compositionally biased region" description="Acidic residues" evidence="8">
    <location>
        <begin position="167"/>
        <end position="188"/>
    </location>
</feature>
<protein>
    <submittedName>
        <fullName evidence="9">Microtubule-associated protein 70-2</fullName>
    </submittedName>
</protein>
<dbReference type="Pfam" id="PF07058">
    <property type="entry name" value="MAP70"/>
    <property type="match status" value="1"/>
</dbReference>
<evidence type="ECO:0000256" key="5">
    <source>
        <dbReference type="ARBA" id="ARBA00023054"/>
    </source>
</evidence>
<gene>
    <name evidence="9" type="ORF">Tco_0841849</name>
</gene>
<dbReference type="Proteomes" id="UP001151760">
    <property type="component" value="Unassembled WGS sequence"/>
</dbReference>
<feature type="coiled-coil region" evidence="7">
    <location>
        <begin position="37"/>
        <end position="64"/>
    </location>
</feature>
<organism evidence="9 10">
    <name type="scientific">Tanacetum coccineum</name>
    <dbReference type="NCBI Taxonomy" id="301880"/>
    <lineage>
        <taxon>Eukaryota</taxon>
        <taxon>Viridiplantae</taxon>
        <taxon>Streptophyta</taxon>
        <taxon>Embryophyta</taxon>
        <taxon>Tracheophyta</taxon>
        <taxon>Spermatophyta</taxon>
        <taxon>Magnoliopsida</taxon>
        <taxon>eudicotyledons</taxon>
        <taxon>Gunneridae</taxon>
        <taxon>Pentapetalae</taxon>
        <taxon>asterids</taxon>
        <taxon>campanulids</taxon>
        <taxon>Asterales</taxon>
        <taxon>Asteraceae</taxon>
        <taxon>Asteroideae</taxon>
        <taxon>Anthemideae</taxon>
        <taxon>Anthemidinae</taxon>
        <taxon>Tanacetum</taxon>
    </lineage>
</organism>
<keyword evidence="4" id="KW-0493">Microtubule</keyword>
<comment type="similarity">
    <text evidence="2">Belongs to the MAP70 family.</text>
</comment>
<evidence type="ECO:0000256" key="8">
    <source>
        <dbReference type="SAM" id="MobiDB-lite"/>
    </source>
</evidence>
<accession>A0ABQ5B0A6</accession>
<keyword evidence="3" id="KW-0963">Cytoplasm</keyword>
<keyword evidence="5 7" id="KW-0175">Coiled coil</keyword>
<evidence type="ECO:0000256" key="7">
    <source>
        <dbReference type="SAM" id="Coils"/>
    </source>
</evidence>
<reference evidence="9" key="1">
    <citation type="journal article" date="2022" name="Int. J. Mol. Sci.">
        <title>Draft Genome of Tanacetum Coccineum: Genomic Comparison of Closely Related Tanacetum-Family Plants.</title>
        <authorList>
            <person name="Yamashiro T."/>
            <person name="Shiraishi A."/>
            <person name="Nakayama K."/>
            <person name="Satake H."/>
        </authorList>
    </citation>
    <scope>NUCLEOTIDE SEQUENCE</scope>
</reference>
<keyword evidence="10" id="KW-1185">Reference proteome</keyword>
<keyword evidence="6" id="KW-0206">Cytoskeleton</keyword>
<sequence>MLDRMNRYKVSEVEKLAQTVRALEEAVLAGGDAANVVRDYEHKRQEMSGEMQHLNEKLGVAENTAKAESQLKIIDKCFFVFVKHVRNRQVLAPRKNANNFEELKAKEKPPQIFKPRVGLSIRSTHPWADEKSHYFTGENRVEHGQGLAGKIGYEDSLNEEKSLGEYEDLSDYEYEPEDEPNEPDYESGEDLKECFDYDELHLAYSGEKSPSGKFKLSNVKRMIVKVEMCDSRL</sequence>
<evidence type="ECO:0000256" key="4">
    <source>
        <dbReference type="ARBA" id="ARBA00022701"/>
    </source>
</evidence>
<dbReference type="PANTHER" id="PTHR31246:SF32">
    <property type="entry name" value="MICROTUBULE-ASSOCIATED PROTEIN 70-1"/>
    <property type="match status" value="1"/>
</dbReference>